<name>A0A1Z5JRF1_FISSO</name>
<feature type="compositionally biased region" description="Basic and acidic residues" evidence="1">
    <location>
        <begin position="157"/>
        <end position="167"/>
    </location>
</feature>
<dbReference type="AlphaFoldDB" id="A0A1Z5JRF1"/>
<evidence type="ECO:0000313" key="2">
    <source>
        <dbReference type="EMBL" id="GAX16539.1"/>
    </source>
</evidence>
<dbReference type="Proteomes" id="UP000198406">
    <property type="component" value="Unassembled WGS sequence"/>
</dbReference>
<comment type="caution">
    <text evidence="2">The sequence shown here is derived from an EMBL/GenBank/DDBJ whole genome shotgun (WGS) entry which is preliminary data.</text>
</comment>
<proteinExistence type="predicted"/>
<evidence type="ECO:0000313" key="3">
    <source>
        <dbReference type="Proteomes" id="UP000198406"/>
    </source>
</evidence>
<dbReference type="EMBL" id="BDSP01000107">
    <property type="protein sequence ID" value="GAX16539.1"/>
    <property type="molecule type" value="Genomic_DNA"/>
</dbReference>
<evidence type="ECO:0000256" key="1">
    <source>
        <dbReference type="SAM" id="MobiDB-lite"/>
    </source>
</evidence>
<sequence length="288" mass="33606">MSSPKKYGEEVIDQKLLMRFAVENGKYSWFLGRVKAFRNPEHHIRFVDGTIRWCDLQTLEEEKELQWFRCIEEHELDNAVGRSVLMRFPIQNKKTAWFEGKIISVTKSGHLIAYDGGEEVWHDLRECAKREKMQFLGTPTSIRKPILLAVKEEDDTTSTKRKDDGRFDNPPTSKRKSKINNEDEVQVTEDWTKGMEQWLKRTGQEKIAHVMKQVRMLASGAGVRCKGWDINRRAFLGTEVNLSSPLPRFLEHAKSLQEEFGMDGELDLLVPLEQMLCYRKSLLESDEW</sequence>
<gene>
    <name evidence="2" type="ORF">FisN_7Lh267</name>
</gene>
<dbReference type="InParanoid" id="A0A1Z5JRF1"/>
<evidence type="ECO:0008006" key="4">
    <source>
        <dbReference type="Google" id="ProtNLM"/>
    </source>
</evidence>
<feature type="region of interest" description="Disordered" evidence="1">
    <location>
        <begin position="153"/>
        <end position="181"/>
    </location>
</feature>
<organism evidence="2 3">
    <name type="scientific">Fistulifera solaris</name>
    <name type="common">Oleaginous diatom</name>
    <dbReference type="NCBI Taxonomy" id="1519565"/>
    <lineage>
        <taxon>Eukaryota</taxon>
        <taxon>Sar</taxon>
        <taxon>Stramenopiles</taxon>
        <taxon>Ochrophyta</taxon>
        <taxon>Bacillariophyta</taxon>
        <taxon>Bacillariophyceae</taxon>
        <taxon>Bacillariophycidae</taxon>
        <taxon>Naviculales</taxon>
        <taxon>Naviculaceae</taxon>
        <taxon>Fistulifera</taxon>
    </lineage>
</organism>
<protein>
    <recommendedName>
        <fullName evidence="4">Tudor domain-containing protein</fullName>
    </recommendedName>
</protein>
<accession>A0A1Z5JRF1</accession>
<keyword evidence="3" id="KW-1185">Reference proteome</keyword>
<reference evidence="2 3" key="1">
    <citation type="journal article" date="2015" name="Plant Cell">
        <title>Oil accumulation by the oleaginous diatom Fistulifera solaris as revealed by the genome and transcriptome.</title>
        <authorList>
            <person name="Tanaka T."/>
            <person name="Maeda Y."/>
            <person name="Veluchamy A."/>
            <person name="Tanaka M."/>
            <person name="Abida H."/>
            <person name="Marechal E."/>
            <person name="Bowler C."/>
            <person name="Muto M."/>
            <person name="Sunaga Y."/>
            <person name="Tanaka M."/>
            <person name="Yoshino T."/>
            <person name="Taniguchi T."/>
            <person name="Fukuda Y."/>
            <person name="Nemoto M."/>
            <person name="Matsumoto M."/>
            <person name="Wong P.S."/>
            <person name="Aburatani S."/>
            <person name="Fujibuchi W."/>
        </authorList>
    </citation>
    <scope>NUCLEOTIDE SEQUENCE [LARGE SCALE GENOMIC DNA]</scope>
    <source>
        <strain evidence="2 3">JPCC DA0580</strain>
    </source>
</reference>